<feature type="domain" description="K Homology" evidence="3">
    <location>
        <begin position="104"/>
        <end position="182"/>
    </location>
</feature>
<dbReference type="SUPFAM" id="SSF54791">
    <property type="entry name" value="Eukaryotic type KH-domain (KH-domain type I)"/>
    <property type="match status" value="1"/>
</dbReference>
<keyword evidence="1" id="KW-0694">RNA-binding</keyword>
<accession>A0ABV2AET3</accession>
<proteinExistence type="predicted"/>
<dbReference type="Proteomes" id="UP001439008">
    <property type="component" value="Unassembled WGS sequence"/>
</dbReference>
<dbReference type="PANTHER" id="PTHR12826:SF13">
    <property type="entry name" value="RNA-BINDING PROTEIN PNO1"/>
    <property type="match status" value="1"/>
</dbReference>
<evidence type="ECO:0000256" key="1">
    <source>
        <dbReference type="ARBA" id="ARBA00022884"/>
    </source>
</evidence>
<evidence type="ECO:0000313" key="4">
    <source>
        <dbReference type="EMBL" id="MES1918167.1"/>
    </source>
</evidence>
<comment type="caution">
    <text evidence="4">The sequence shown here is derived from an EMBL/GenBank/DDBJ whole genome shotgun (WGS) entry which is preliminary data.</text>
</comment>
<evidence type="ECO:0000256" key="2">
    <source>
        <dbReference type="SAM" id="MobiDB-lite"/>
    </source>
</evidence>
<sequence>MSVELEEQRPKIKPIKKRKSDDTKSDFRFVRVPSNRKSILKKNWKDICDPIINQLKLQIRMNLAKGQIEIRKSPDTEIETALQKAYEFLKAFLSGFEVKDALAILRVDDIFIDSFMVTDVRKLPRGHLSRAIGRIVGKKGKTKFTIENATQTRIVVADQHIHLLGSFKNIRVAKATIVRLIVGSQPGKVYSQMQMVAARNKCRY</sequence>
<dbReference type="Gene3D" id="3.30.1370.10">
    <property type="entry name" value="K Homology domain, type 1"/>
    <property type="match status" value="1"/>
</dbReference>
<organism evidence="4 5">
    <name type="scientific">Bonamia ostreae</name>
    <dbReference type="NCBI Taxonomy" id="126728"/>
    <lineage>
        <taxon>Eukaryota</taxon>
        <taxon>Sar</taxon>
        <taxon>Rhizaria</taxon>
        <taxon>Endomyxa</taxon>
        <taxon>Ascetosporea</taxon>
        <taxon>Haplosporida</taxon>
        <taxon>Bonamia</taxon>
    </lineage>
</organism>
<evidence type="ECO:0000259" key="3">
    <source>
        <dbReference type="SMART" id="SM00322"/>
    </source>
</evidence>
<dbReference type="PANTHER" id="PTHR12826">
    <property type="entry name" value="RIBONUCLEASE Y"/>
    <property type="match status" value="1"/>
</dbReference>
<keyword evidence="5" id="KW-1185">Reference proteome</keyword>
<dbReference type="InterPro" id="IPR055211">
    <property type="entry name" value="KH_PNO1_2nd"/>
</dbReference>
<protein>
    <submittedName>
        <fullName evidence="4">Pre-rRNA-processing protein pno1</fullName>
    </submittedName>
</protein>
<name>A0ABV2AET3_9EUKA</name>
<dbReference type="SMART" id="SM00322">
    <property type="entry name" value="KH"/>
    <property type="match status" value="1"/>
</dbReference>
<dbReference type="InterPro" id="IPR004087">
    <property type="entry name" value="KH_dom"/>
</dbReference>
<dbReference type="InterPro" id="IPR036612">
    <property type="entry name" value="KH_dom_type_1_sf"/>
</dbReference>
<gene>
    <name evidence="4" type="primary">PNO1</name>
    <name evidence="4" type="ORF">MHBO_000178</name>
</gene>
<dbReference type="CDD" id="cd22392">
    <property type="entry name" value="KH-I_PNO1_rpt2"/>
    <property type="match status" value="1"/>
</dbReference>
<reference evidence="4 5" key="1">
    <citation type="journal article" date="2024" name="BMC Biol.">
        <title>Comparative genomics of Ascetosporea gives new insight into the evolutionary basis for animal parasitism in Rhizaria.</title>
        <authorList>
            <person name="Hiltunen Thoren M."/>
            <person name="Onut-Brannstrom I."/>
            <person name="Alfjorden A."/>
            <person name="Peckova H."/>
            <person name="Swords F."/>
            <person name="Hooper C."/>
            <person name="Holzer A.S."/>
            <person name="Bass D."/>
            <person name="Burki F."/>
        </authorList>
    </citation>
    <scope>NUCLEOTIDE SEQUENCE [LARGE SCALE GENOMIC DNA]</scope>
    <source>
        <strain evidence="4">20-A016</strain>
    </source>
</reference>
<evidence type="ECO:0000313" key="5">
    <source>
        <dbReference type="Proteomes" id="UP001439008"/>
    </source>
</evidence>
<dbReference type="Pfam" id="PF22891">
    <property type="entry name" value="KH_PNO1_2nd"/>
    <property type="match status" value="1"/>
</dbReference>
<feature type="region of interest" description="Disordered" evidence="2">
    <location>
        <begin position="1"/>
        <end position="22"/>
    </location>
</feature>
<dbReference type="EMBL" id="JBDODL010000023">
    <property type="protein sequence ID" value="MES1918167.1"/>
    <property type="molecule type" value="Genomic_DNA"/>
</dbReference>
<feature type="compositionally biased region" description="Basic and acidic residues" evidence="2">
    <location>
        <begin position="1"/>
        <end position="10"/>
    </location>
</feature>